<dbReference type="SUPFAM" id="SSF53098">
    <property type="entry name" value="Ribonuclease H-like"/>
    <property type="match status" value="1"/>
</dbReference>
<proteinExistence type="predicted"/>
<dbReference type="PANTHER" id="PTHR45749">
    <property type="match status" value="1"/>
</dbReference>
<dbReference type="AlphaFoldDB" id="H2ZTH4"/>
<reference evidence="3" key="1">
    <citation type="submission" date="2011-08" db="EMBL/GenBank/DDBJ databases">
        <title>The draft genome of Latimeria chalumnae.</title>
        <authorList>
            <person name="Di Palma F."/>
            <person name="Alfoldi J."/>
            <person name="Johnson J."/>
            <person name="Berlin A."/>
            <person name="Gnerre S."/>
            <person name="Jaffe D."/>
            <person name="MacCallum I."/>
            <person name="Young S."/>
            <person name="Walker B.J."/>
            <person name="Lander E."/>
            <person name="Lindblad-Toh K."/>
        </authorList>
    </citation>
    <scope>NUCLEOTIDE SEQUENCE [LARGE SCALE GENOMIC DNA]</scope>
    <source>
        <strain evidence="3">Wild caught</strain>
    </source>
</reference>
<dbReference type="PANTHER" id="PTHR45749:SF35">
    <property type="entry name" value="AC-LIKE TRANSPOSASE-RELATED"/>
    <property type="match status" value="1"/>
</dbReference>
<keyword evidence="3" id="KW-1185">Reference proteome</keyword>
<protein>
    <submittedName>
        <fullName evidence="2">Uncharacterized protein</fullName>
    </submittedName>
</protein>
<accession>H2ZTH4</accession>
<reference evidence="2" key="3">
    <citation type="submission" date="2025-09" db="UniProtKB">
        <authorList>
            <consortium name="Ensembl"/>
        </authorList>
    </citation>
    <scope>IDENTIFICATION</scope>
</reference>
<feature type="compositionally biased region" description="Polar residues" evidence="1">
    <location>
        <begin position="328"/>
        <end position="343"/>
    </location>
</feature>
<evidence type="ECO:0000313" key="3">
    <source>
        <dbReference type="Proteomes" id="UP000008672"/>
    </source>
</evidence>
<feature type="region of interest" description="Disordered" evidence="1">
    <location>
        <begin position="299"/>
        <end position="343"/>
    </location>
</feature>
<organism evidence="2 3">
    <name type="scientific">Latimeria chalumnae</name>
    <name type="common">Coelacanth</name>
    <dbReference type="NCBI Taxonomy" id="7897"/>
    <lineage>
        <taxon>Eukaryota</taxon>
        <taxon>Metazoa</taxon>
        <taxon>Chordata</taxon>
        <taxon>Craniata</taxon>
        <taxon>Vertebrata</taxon>
        <taxon>Euteleostomi</taxon>
        <taxon>Coelacanthiformes</taxon>
        <taxon>Coelacanthidae</taxon>
        <taxon>Latimeria</taxon>
    </lineage>
</organism>
<evidence type="ECO:0000313" key="2">
    <source>
        <dbReference type="Ensembl" id="ENSLACP00000000695.1"/>
    </source>
</evidence>
<dbReference type="STRING" id="7897.ENSLACP00000000695"/>
<sequence>INAYFRLKLSQNEVQSTYLGKTIQNKFISLLSSKIKHILQLAHKAKYYSIICDCTRDISHTEQMTMIIHFVKCEVGQQVKIHEHFLGFIPVIDSRGFGLTELILDQLKEMGLQSCHSLNLVVNDAAMCSRHAVFFFSLLQEVYVFFSSSSYCWAILKEHVSNFTVKPLSTTKWESRVDAVRPIMYQLEEVYDALLSIANDTSKDPMTRHEAEAIAGKMLDFQFLCTLAIWHKVLNQINIASKLLQSPDFDLPTTIQVLGDTVTFLQDYHSDEGFQSVIEEAKQLAQVIGIPPKFKQTSRIRPRHKKKQFDYEAEDEPIQDPELDYKQALNSYTPTYNKNPTGV</sequence>
<dbReference type="Proteomes" id="UP000008672">
    <property type="component" value="Unassembled WGS sequence"/>
</dbReference>
<dbReference type="OMA" id="NSLMANC"/>
<reference evidence="2" key="2">
    <citation type="submission" date="2025-08" db="UniProtKB">
        <authorList>
            <consortium name="Ensembl"/>
        </authorList>
    </citation>
    <scope>IDENTIFICATION</scope>
</reference>
<dbReference type="GeneTree" id="ENSGT00940000154356"/>
<dbReference type="Ensembl" id="ENSLACT00000000701.1">
    <property type="protein sequence ID" value="ENSLACP00000000695.1"/>
    <property type="gene ID" value="ENSLACG00000000621.1"/>
</dbReference>
<dbReference type="HOGENOM" id="CLU_006175_2_0_1"/>
<dbReference type="InterPro" id="IPR012337">
    <property type="entry name" value="RNaseH-like_sf"/>
</dbReference>
<feature type="compositionally biased region" description="Acidic residues" evidence="1">
    <location>
        <begin position="311"/>
        <end position="322"/>
    </location>
</feature>
<evidence type="ECO:0000256" key="1">
    <source>
        <dbReference type="SAM" id="MobiDB-lite"/>
    </source>
</evidence>
<dbReference type="EMBL" id="AFYH01267312">
    <property type="status" value="NOT_ANNOTATED_CDS"/>
    <property type="molecule type" value="Genomic_DNA"/>
</dbReference>
<name>H2ZTH4_LATCH</name>
<dbReference type="InParanoid" id="H2ZTH4"/>
<dbReference type="eggNOG" id="ENOG502QPQD">
    <property type="taxonomic scope" value="Eukaryota"/>
</dbReference>